<proteinExistence type="predicted"/>
<keyword evidence="3" id="KW-1185">Reference proteome</keyword>
<dbReference type="AlphaFoldDB" id="A0A7J0BKM5"/>
<protein>
    <submittedName>
        <fullName evidence="2">Uncharacterized protein</fullName>
    </submittedName>
</protein>
<accession>A0A7J0BKM5</accession>
<dbReference type="EMBL" id="BLVO01000013">
    <property type="protein sequence ID" value="GFM33624.1"/>
    <property type="molecule type" value="Genomic_DNA"/>
</dbReference>
<dbReference type="Proteomes" id="UP000503840">
    <property type="component" value="Unassembled WGS sequence"/>
</dbReference>
<evidence type="ECO:0000256" key="1">
    <source>
        <dbReference type="SAM" id="MobiDB-lite"/>
    </source>
</evidence>
<evidence type="ECO:0000313" key="2">
    <source>
        <dbReference type="EMBL" id="GFM33624.1"/>
    </source>
</evidence>
<sequence>MQKIPVKLAAPGMKLAKAVVREDGITLVGEGVELSESLIARFEQSGISTITVKGNPVRMDGLPGSTDYDKRAERINHLFRKHTDNTFMMTLKKVLSQYFRLKAAAIAAAAAEAAAAEAAEAAAAAAAEEAEANGAAPADGAADAGMKKNGAQQGKNGIGSLLSRKVKA</sequence>
<evidence type="ECO:0000313" key="3">
    <source>
        <dbReference type="Proteomes" id="UP000503840"/>
    </source>
</evidence>
<reference evidence="2 3" key="1">
    <citation type="submission" date="2020-05" db="EMBL/GenBank/DDBJ databases">
        <title>Draft genome sequence of Desulfovibrio sp. strain HN2T.</title>
        <authorList>
            <person name="Ueno A."/>
            <person name="Tamazawa S."/>
            <person name="Tamamura S."/>
            <person name="Murakami T."/>
            <person name="Kiyama T."/>
            <person name="Inomata H."/>
            <person name="Amano Y."/>
            <person name="Miyakawa K."/>
            <person name="Tamaki H."/>
            <person name="Naganuma T."/>
            <person name="Kaneko K."/>
        </authorList>
    </citation>
    <scope>NUCLEOTIDE SEQUENCE [LARGE SCALE GENOMIC DNA]</scope>
    <source>
        <strain evidence="2 3">HN2</strain>
    </source>
</reference>
<feature type="compositionally biased region" description="Low complexity" evidence="1">
    <location>
        <begin position="126"/>
        <end position="144"/>
    </location>
</feature>
<feature type="region of interest" description="Disordered" evidence="1">
    <location>
        <begin position="126"/>
        <end position="168"/>
    </location>
</feature>
<gene>
    <name evidence="2" type="ORF">DSM101010T_19890</name>
</gene>
<name>A0A7J0BKM5_9BACT</name>
<organism evidence="2 3">
    <name type="scientific">Desulfovibrio subterraneus</name>
    <dbReference type="NCBI Taxonomy" id="2718620"/>
    <lineage>
        <taxon>Bacteria</taxon>
        <taxon>Pseudomonadati</taxon>
        <taxon>Thermodesulfobacteriota</taxon>
        <taxon>Desulfovibrionia</taxon>
        <taxon>Desulfovibrionales</taxon>
        <taxon>Desulfovibrionaceae</taxon>
        <taxon>Desulfovibrio</taxon>
    </lineage>
</organism>
<comment type="caution">
    <text evidence="2">The sequence shown here is derived from an EMBL/GenBank/DDBJ whole genome shotgun (WGS) entry which is preliminary data.</text>
</comment>